<dbReference type="InParanoid" id="B7FRA7"/>
<dbReference type="SUPFAM" id="SSF53335">
    <property type="entry name" value="S-adenosyl-L-methionine-dependent methyltransferases"/>
    <property type="match status" value="1"/>
</dbReference>
<reference evidence="3 4" key="1">
    <citation type="journal article" date="2008" name="Nature">
        <title>The Phaeodactylum genome reveals the evolutionary history of diatom genomes.</title>
        <authorList>
            <person name="Bowler C."/>
            <person name="Allen A.E."/>
            <person name="Badger J.H."/>
            <person name="Grimwood J."/>
            <person name="Jabbari K."/>
            <person name="Kuo A."/>
            <person name="Maheswari U."/>
            <person name="Martens C."/>
            <person name="Maumus F."/>
            <person name="Otillar R.P."/>
            <person name="Rayko E."/>
            <person name="Salamov A."/>
            <person name="Vandepoele K."/>
            <person name="Beszteri B."/>
            <person name="Gruber A."/>
            <person name="Heijde M."/>
            <person name="Katinka M."/>
            <person name="Mock T."/>
            <person name="Valentin K."/>
            <person name="Verret F."/>
            <person name="Berges J.A."/>
            <person name="Brownlee C."/>
            <person name="Cadoret J.P."/>
            <person name="Chiovitti A."/>
            <person name="Choi C.J."/>
            <person name="Coesel S."/>
            <person name="De Martino A."/>
            <person name="Detter J.C."/>
            <person name="Durkin C."/>
            <person name="Falciatore A."/>
            <person name="Fournet J."/>
            <person name="Haruta M."/>
            <person name="Huysman M.J."/>
            <person name="Jenkins B.D."/>
            <person name="Jiroutova K."/>
            <person name="Jorgensen R.E."/>
            <person name="Joubert Y."/>
            <person name="Kaplan A."/>
            <person name="Kroger N."/>
            <person name="Kroth P.G."/>
            <person name="La Roche J."/>
            <person name="Lindquist E."/>
            <person name="Lommer M."/>
            <person name="Martin-Jezequel V."/>
            <person name="Lopez P.J."/>
            <person name="Lucas S."/>
            <person name="Mangogna M."/>
            <person name="McGinnis K."/>
            <person name="Medlin L.K."/>
            <person name="Montsant A."/>
            <person name="Oudot-Le Secq M.P."/>
            <person name="Napoli C."/>
            <person name="Obornik M."/>
            <person name="Parker M.S."/>
            <person name="Petit J.L."/>
            <person name="Porcel B.M."/>
            <person name="Poulsen N."/>
            <person name="Robison M."/>
            <person name="Rychlewski L."/>
            <person name="Rynearson T.A."/>
            <person name="Schmutz J."/>
            <person name="Shapiro H."/>
            <person name="Siaut M."/>
            <person name="Stanley M."/>
            <person name="Sussman M.R."/>
            <person name="Taylor A.R."/>
            <person name="Vardi A."/>
            <person name="von Dassow P."/>
            <person name="Vyverman W."/>
            <person name="Willis A."/>
            <person name="Wyrwicz L.S."/>
            <person name="Rokhsar D.S."/>
            <person name="Weissenbach J."/>
            <person name="Armbrust E.V."/>
            <person name="Green B.R."/>
            <person name="Van de Peer Y."/>
            <person name="Grigoriev I.V."/>
        </authorList>
    </citation>
    <scope>NUCLEOTIDE SEQUENCE [LARGE SCALE GENOMIC DNA]</scope>
    <source>
        <strain evidence="3 4">CCAP 1055/1</strain>
    </source>
</reference>
<dbReference type="EMBL" id="CM000605">
    <property type="protein sequence ID" value="EEC51472.1"/>
    <property type="molecule type" value="Genomic_DNA"/>
</dbReference>
<dbReference type="STRING" id="556484.B7FRA7"/>
<evidence type="ECO:0000313" key="3">
    <source>
        <dbReference type="EMBL" id="EEC51472.1"/>
    </source>
</evidence>
<sequence length="475" mass="51918">MAERRPHPPSLSVAILQILILYHMLQRAAALATSRISSPYTKRGLVRVVAFSVSNPNEEQVQDMLSNVLSRATRTLSSKSYTNFSVNSTCSSEPWRNESRVDDDSVLDMLEAIRVGTANGNSSMVRTDATRSTNSAVSSSFSPSVTSAIRLDSLFTNSISRAKRTFTTKVEFQEASKSNKLVDDTVTTILDKVQQQGRVPSPTPAPDPLPRPTDTDLHYQQNPAISATALAHSLWGYVLRPGLDSAIDATAGNGGDAATIATMLFSNVTQSSTSLMPTSRSELVCVDVQTQACANTRSALEDCVGSDVVEQRVRIIQASHAPLPLPTDTSSIALVVFNLGFLPQSENKARQTQTDTTLAAMADACTVLRIGGLLSVMTYPASNAHEDALARAFMESLALYSSKTENWETFVDELMFPAENDDTATADAEDWNEQLRRSLRYVYEENGPTQTWRVHEHRKIGWKNAPVLLTAIRIK</sequence>
<feature type="region of interest" description="Disordered" evidence="1">
    <location>
        <begin position="193"/>
        <end position="218"/>
    </location>
</feature>
<evidence type="ECO:0000256" key="2">
    <source>
        <dbReference type="SAM" id="SignalP"/>
    </source>
</evidence>
<organism evidence="3 4">
    <name type="scientific">Phaeodactylum tricornutum (strain CCAP 1055/1)</name>
    <dbReference type="NCBI Taxonomy" id="556484"/>
    <lineage>
        <taxon>Eukaryota</taxon>
        <taxon>Sar</taxon>
        <taxon>Stramenopiles</taxon>
        <taxon>Ochrophyta</taxon>
        <taxon>Bacillariophyta</taxon>
        <taxon>Bacillariophyceae</taxon>
        <taxon>Bacillariophycidae</taxon>
        <taxon>Naviculales</taxon>
        <taxon>Phaeodactylaceae</taxon>
        <taxon>Phaeodactylum</taxon>
    </lineage>
</organism>
<name>B7FRA7_PHATC</name>
<keyword evidence="4" id="KW-1185">Reference proteome</keyword>
<protein>
    <submittedName>
        <fullName evidence="3">Uncharacterized protein</fullName>
    </submittedName>
</protein>
<feature type="compositionally biased region" description="Pro residues" evidence="1">
    <location>
        <begin position="201"/>
        <end position="211"/>
    </location>
</feature>
<dbReference type="RefSeq" id="XP_002177009.1">
    <property type="nucleotide sequence ID" value="XM_002176973.1"/>
</dbReference>
<proteinExistence type="predicted"/>
<dbReference type="PANTHER" id="PTHR35276:SF1">
    <property type="entry name" value="TRNA (MNM(5)S(2)U34)-METHYLTRANSFERASE, CHLOROPLASTIC"/>
    <property type="match status" value="1"/>
</dbReference>
<reference evidence="4" key="2">
    <citation type="submission" date="2008-08" db="EMBL/GenBank/DDBJ databases">
        <authorList>
            <consortium name="Diatom Consortium"/>
            <person name="Grigoriev I."/>
            <person name="Grimwood J."/>
            <person name="Kuo A."/>
            <person name="Otillar R.P."/>
            <person name="Salamov A."/>
            <person name="Detter J.C."/>
            <person name="Lindquist E."/>
            <person name="Shapiro H."/>
            <person name="Lucas S."/>
            <person name="Glavina del Rio T."/>
            <person name="Pitluck S."/>
            <person name="Rokhsar D."/>
            <person name="Bowler C."/>
        </authorList>
    </citation>
    <scope>GENOME REANNOTATION</scope>
    <source>
        <strain evidence="4">CCAP 1055/1</strain>
    </source>
</reference>
<dbReference type="PaxDb" id="2850-Phatr42440"/>
<dbReference type="eggNOG" id="ENOG502R2SM">
    <property type="taxonomic scope" value="Eukaryota"/>
</dbReference>
<dbReference type="Pfam" id="PF06962">
    <property type="entry name" value="rRNA_methylase"/>
    <property type="match status" value="1"/>
</dbReference>
<dbReference type="Gene3D" id="3.40.50.150">
    <property type="entry name" value="Vaccinia Virus protein VP39"/>
    <property type="match status" value="1"/>
</dbReference>
<gene>
    <name evidence="3" type="ORF">PHATRDRAFT_42440</name>
</gene>
<accession>B7FRA7</accession>
<dbReference type="InterPro" id="IPR029063">
    <property type="entry name" value="SAM-dependent_MTases_sf"/>
</dbReference>
<dbReference type="OrthoDB" id="2984at2759"/>
<dbReference type="Proteomes" id="UP000000759">
    <property type="component" value="Chromosome 1"/>
</dbReference>
<evidence type="ECO:0000313" key="4">
    <source>
        <dbReference type="Proteomes" id="UP000000759"/>
    </source>
</evidence>
<dbReference type="AlphaFoldDB" id="B7FRA7"/>
<feature type="signal peptide" evidence="2">
    <location>
        <begin position="1"/>
        <end position="30"/>
    </location>
</feature>
<evidence type="ECO:0000256" key="1">
    <source>
        <dbReference type="SAM" id="MobiDB-lite"/>
    </source>
</evidence>
<dbReference type="PANTHER" id="PTHR35276">
    <property type="entry name" value="S-ADENOSYL-L-METHIONINE-DEPENDENT METHYLTRANSFERASES SUPERFAMILY PROTEIN"/>
    <property type="match status" value="1"/>
</dbReference>
<dbReference type="KEGG" id="pti:PHATRDRAFT_42440"/>
<dbReference type="InterPro" id="IPR010719">
    <property type="entry name" value="MnmM_MeTrfase"/>
</dbReference>
<dbReference type="HOGENOM" id="CLU_575519_0_0_1"/>
<dbReference type="GeneID" id="7196644"/>
<feature type="chain" id="PRO_5002855321" evidence="2">
    <location>
        <begin position="31"/>
        <end position="475"/>
    </location>
</feature>
<keyword evidence="2" id="KW-0732">Signal</keyword>